<dbReference type="SUPFAM" id="SSF53300">
    <property type="entry name" value="vWA-like"/>
    <property type="match status" value="1"/>
</dbReference>
<comment type="caution">
    <text evidence="6">The sequence shown here is derived from an EMBL/GenBank/DDBJ whole genome shotgun (WGS) entry which is preliminary data.</text>
</comment>
<dbReference type="OrthoDB" id="7156875at2"/>
<dbReference type="InterPro" id="IPR018247">
    <property type="entry name" value="EF_Hand_1_Ca_BS"/>
</dbReference>
<accession>A0A430KLL0</accession>
<keyword evidence="4" id="KW-0732">Signal</keyword>
<dbReference type="AlphaFoldDB" id="A0A430KLL0"/>
<dbReference type="InterPro" id="IPR036465">
    <property type="entry name" value="vWFA_dom_sf"/>
</dbReference>
<protein>
    <submittedName>
        <fullName evidence="6">Pilus assembly protein</fullName>
    </submittedName>
</protein>
<dbReference type="InterPro" id="IPR008707">
    <property type="entry name" value="B-propeller_PilY1"/>
</dbReference>
<dbReference type="GO" id="GO:0046872">
    <property type="term" value="F:metal ion binding"/>
    <property type="evidence" value="ECO:0007669"/>
    <property type="project" value="UniProtKB-KW"/>
</dbReference>
<feature type="chain" id="PRO_5019004868" evidence="4">
    <location>
        <begin position="27"/>
        <end position="1097"/>
    </location>
</feature>
<proteinExistence type="predicted"/>
<feature type="compositionally biased region" description="Polar residues" evidence="3">
    <location>
        <begin position="1070"/>
        <end position="1097"/>
    </location>
</feature>
<gene>
    <name evidence="6" type="ORF">EH243_17765</name>
</gene>
<feature type="domain" description="PilY1 beta-propeller" evidence="5">
    <location>
        <begin position="575"/>
        <end position="909"/>
    </location>
</feature>
<dbReference type="PROSITE" id="PS00018">
    <property type="entry name" value="EF_HAND_1"/>
    <property type="match status" value="1"/>
</dbReference>
<evidence type="ECO:0000259" key="5">
    <source>
        <dbReference type="Pfam" id="PF05567"/>
    </source>
</evidence>
<evidence type="ECO:0000313" key="7">
    <source>
        <dbReference type="Proteomes" id="UP000283087"/>
    </source>
</evidence>
<evidence type="ECO:0000256" key="2">
    <source>
        <dbReference type="ARBA" id="ARBA00022837"/>
    </source>
</evidence>
<dbReference type="Proteomes" id="UP000283087">
    <property type="component" value="Unassembled WGS sequence"/>
</dbReference>
<evidence type="ECO:0000256" key="3">
    <source>
        <dbReference type="SAM" id="MobiDB-lite"/>
    </source>
</evidence>
<reference evidence="6 7" key="1">
    <citation type="submission" date="2018-11" db="EMBL/GenBank/DDBJ databases">
        <title>The draft genome sequence of Amphritea opalescens ANRC-JH13T.</title>
        <authorList>
            <person name="Fang Z."/>
            <person name="Zhang Y."/>
            <person name="Han X."/>
        </authorList>
    </citation>
    <scope>NUCLEOTIDE SEQUENCE [LARGE SCALE GENOMIC DNA]</scope>
    <source>
        <strain evidence="6 7">ANRC-JH13</strain>
    </source>
</reference>
<evidence type="ECO:0000256" key="4">
    <source>
        <dbReference type="SAM" id="SignalP"/>
    </source>
</evidence>
<feature type="signal peptide" evidence="4">
    <location>
        <begin position="1"/>
        <end position="26"/>
    </location>
</feature>
<sequence length="1097" mass="118537">MSSFKSLKFVKSLLLFLPLCPMALQAEISQQPLYLQTRVQPNIFFLVDDSGSMDWEVLKSNGANAISAYDSYRDSGIQEWWPDSSSSYRYSVLEACAGYNVLYYDPSVTYVPWAGEDRDGNTYANQSITAARLNPYDSRDGFVNLYAADRYGYYDGYYTWTDDGDGVLERGECPDASLRSYNYSSQFVSPNPNAGAQVMSSSEQTNFANWYTYYRKREYVVKAALSGIVNSATERMGLATINNNSGSAAVADMTDSATKTDLLNLISRIDSSGGTPLRSSLKTVGEYFKRKSGGPILDLEHGGACQQNFAILMSDGYWNSSSPSGIGNADGDNNSDFDGGSYADNAGKTTLADVAMHYYENDLRTDLPNEVPTSPLDNNDQQHMVTYTVAFGVNGTLDENPSDTTTPFSWPTPVSNQDTTIDDLRHAAWNGRGDFLSASSPTGLITALNNAIKSIDSRVSSSSAVAANSTRLDTDTKIFQARFSSGSWSGDLWAYDLDPDTGAVGSLAWSAADLMPAESSRNIFTSTGSVDLGVEFEYANLTSPQKSTITSDEVAYIRGDRSNEGTTYRSRVSILGDIINSDPIYSGKDNYNYYSLEMSGTVSTYNAYLTGTTSTWQKGNRIDVLYVGANDGMLHAFSGDGEELFAYIPKSLVSSLSDLTDSAYEHRYYVDGTASNGDAFIDFDDSGSERWGTALIGVLGGGGKGVFALDISDPLNFDDEDVLWDLDEADLVDLGYTYSQPSIVKLANGDWGAVFGNGYGSASHEAVLYIVNLETGAVIKEFHTESMGDSVDTNGLSTPIVVDTNGDSVADAVYAGDLKGNMWAFDISGSTVDSWDIKYYTGTTPKPLFTACTDDPCTDPQPITSKPQAIEADDGSLIVLFGTGKYFETGDNYDLSQDQSYYGVQDDDAVVDGRDELVEQTIIAEYSSSATGLSYNTRLTSDNDVDLATKDGWYMDFNSSDYPGERIVSSSLVRSGRVIFPTLVPEADACSSGGTSWLMELDADTGARLASSPYDMNGDGVIDDNDLVGIDTDNDGVADTYIAASGKESTVGIIKTPGVISTGDDEKKYTSGSSGDIEVTTESSDNTSGRQSWEQLK</sequence>
<dbReference type="Gene3D" id="3.40.50.410">
    <property type="entry name" value="von Willebrand factor, type A domain"/>
    <property type="match status" value="1"/>
</dbReference>
<feature type="region of interest" description="Disordered" evidence="3">
    <location>
        <begin position="1062"/>
        <end position="1097"/>
    </location>
</feature>
<organism evidence="6 7">
    <name type="scientific">Amphritea opalescens</name>
    <dbReference type="NCBI Taxonomy" id="2490544"/>
    <lineage>
        <taxon>Bacteria</taxon>
        <taxon>Pseudomonadati</taxon>
        <taxon>Pseudomonadota</taxon>
        <taxon>Gammaproteobacteria</taxon>
        <taxon>Oceanospirillales</taxon>
        <taxon>Oceanospirillaceae</taxon>
        <taxon>Amphritea</taxon>
    </lineage>
</organism>
<keyword evidence="2" id="KW-0106">Calcium</keyword>
<dbReference type="Pfam" id="PF05567">
    <property type="entry name" value="T4P_PilY1"/>
    <property type="match status" value="1"/>
</dbReference>
<dbReference type="EMBL" id="RQXW01000025">
    <property type="protein sequence ID" value="RTE64361.1"/>
    <property type="molecule type" value="Genomic_DNA"/>
</dbReference>
<keyword evidence="1" id="KW-0479">Metal-binding</keyword>
<dbReference type="RefSeq" id="WP_126160000.1">
    <property type="nucleotide sequence ID" value="NZ_RQXW01000025.1"/>
</dbReference>
<evidence type="ECO:0000313" key="6">
    <source>
        <dbReference type="EMBL" id="RTE64361.1"/>
    </source>
</evidence>
<name>A0A430KLL0_9GAMM</name>
<evidence type="ECO:0000256" key="1">
    <source>
        <dbReference type="ARBA" id="ARBA00022723"/>
    </source>
</evidence>
<keyword evidence="7" id="KW-1185">Reference proteome</keyword>